<dbReference type="Pfam" id="PF04375">
    <property type="entry name" value="HemX"/>
    <property type="match status" value="1"/>
</dbReference>
<evidence type="ECO:0000256" key="1">
    <source>
        <dbReference type="SAM" id="MobiDB-lite"/>
    </source>
</evidence>
<dbReference type="RefSeq" id="WP_188706800.1">
    <property type="nucleotide sequence ID" value="NZ_BMLX01000008.1"/>
</dbReference>
<keyword evidence="4" id="KW-1185">Reference proteome</keyword>
<name>A0ABQ2PF81_9NEIS</name>
<accession>A0ABQ2PF81</accession>
<dbReference type="PANTHER" id="PTHR38043">
    <property type="entry name" value="PROTEIN HEMX"/>
    <property type="match status" value="1"/>
</dbReference>
<protein>
    <submittedName>
        <fullName evidence="3">Heme biosynthesis operon protein HemX</fullName>
    </submittedName>
</protein>
<proteinExistence type="predicted"/>
<dbReference type="InterPro" id="IPR007470">
    <property type="entry name" value="HemX"/>
</dbReference>
<sequence length="348" mass="38036">MTQDQNSLSAALTTHPKPPRRFGLNQPGVWLAVVAIVAAGAVWVHQQREVDQLRNRLAEQSAQAAKREQDANAANAAAQLQLRTVQQQIALVSAKEAEAQSQQSSLASMYDTLTRSDTQRSLAEIEQNLTYASQQLQLTGNVSAALTVLDAADRKLQELNKPELISLRQAVAHDMDKLKSLPVLDTVGITSRLNSLIDELDQLPLAVDVNRLPASASAPAAQRSWASSFGAELWADLKGLIQIRRMDKPDAALLTPDQALFLRENMKLRLLNARTELYSHDEKGFKADLAAVTRYLGLYFDGSARPVQLTQSALNDLSRISFAQNLPSLDSSLAAVRSARTTAERAKP</sequence>
<feature type="transmembrane region" description="Helical" evidence="2">
    <location>
        <begin position="27"/>
        <end position="44"/>
    </location>
</feature>
<gene>
    <name evidence="3" type="ORF">GCM10010970_39200</name>
</gene>
<keyword evidence="2" id="KW-1133">Transmembrane helix</keyword>
<comment type="caution">
    <text evidence="3">The sequence shown here is derived from an EMBL/GenBank/DDBJ whole genome shotgun (WGS) entry which is preliminary data.</text>
</comment>
<keyword evidence="2" id="KW-0812">Transmembrane</keyword>
<reference evidence="4" key="1">
    <citation type="journal article" date="2019" name="Int. J. Syst. Evol. Microbiol.">
        <title>The Global Catalogue of Microorganisms (GCM) 10K type strain sequencing project: providing services to taxonomists for standard genome sequencing and annotation.</title>
        <authorList>
            <consortium name="The Broad Institute Genomics Platform"/>
            <consortium name="The Broad Institute Genome Sequencing Center for Infectious Disease"/>
            <person name="Wu L."/>
            <person name="Ma J."/>
        </authorList>
    </citation>
    <scope>NUCLEOTIDE SEQUENCE [LARGE SCALE GENOMIC DNA]</scope>
    <source>
        <strain evidence="4">CGMCC 1.8859</strain>
    </source>
</reference>
<feature type="compositionally biased region" description="Polar residues" evidence="1">
    <location>
        <begin position="1"/>
        <end position="12"/>
    </location>
</feature>
<keyword evidence="2" id="KW-0472">Membrane</keyword>
<evidence type="ECO:0000256" key="2">
    <source>
        <dbReference type="SAM" id="Phobius"/>
    </source>
</evidence>
<dbReference type="Proteomes" id="UP000637267">
    <property type="component" value="Unassembled WGS sequence"/>
</dbReference>
<evidence type="ECO:0000313" key="4">
    <source>
        <dbReference type="Proteomes" id="UP000637267"/>
    </source>
</evidence>
<feature type="region of interest" description="Disordered" evidence="1">
    <location>
        <begin position="1"/>
        <end position="21"/>
    </location>
</feature>
<evidence type="ECO:0000313" key="3">
    <source>
        <dbReference type="EMBL" id="GGP23920.1"/>
    </source>
</evidence>
<dbReference type="EMBL" id="BMLX01000008">
    <property type="protein sequence ID" value="GGP23920.1"/>
    <property type="molecule type" value="Genomic_DNA"/>
</dbReference>
<organism evidence="3 4">
    <name type="scientific">Silvimonas iriomotensis</name>
    <dbReference type="NCBI Taxonomy" id="449662"/>
    <lineage>
        <taxon>Bacteria</taxon>
        <taxon>Pseudomonadati</taxon>
        <taxon>Pseudomonadota</taxon>
        <taxon>Betaproteobacteria</taxon>
        <taxon>Neisseriales</taxon>
        <taxon>Chitinibacteraceae</taxon>
        <taxon>Silvimonas</taxon>
    </lineage>
</organism>
<dbReference type="PANTHER" id="PTHR38043:SF1">
    <property type="entry name" value="PROTEIN HEMX"/>
    <property type="match status" value="1"/>
</dbReference>